<dbReference type="PRINTS" id="PR00783">
    <property type="entry name" value="MINTRINSICP"/>
</dbReference>
<evidence type="ECO:0000256" key="3">
    <source>
        <dbReference type="ARBA" id="ARBA00022692"/>
    </source>
</evidence>
<dbReference type="InterPro" id="IPR023271">
    <property type="entry name" value="Aquaporin-like"/>
</dbReference>
<comment type="subcellular location">
    <subcellularLocation>
        <location evidence="1">Membrane</location>
        <topology evidence="1">Multi-pass membrane protein</topology>
    </subcellularLocation>
</comment>
<organism evidence="8 9">
    <name type="scientific">Mycena venus</name>
    <dbReference type="NCBI Taxonomy" id="2733690"/>
    <lineage>
        <taxon>Eukaryota</taxon>
        <taxon>Fungi</taxon>
        <taxon>Dikarya</taxon>
        <taxon>Basidiomycota</taxon>
        <taxon>Agaricomycotina</taxon>
        <taxon>Agaricomycetes</taxon>
        <taxon>Agaricomycetidae</taxon>
        <taxon>Agaricales</taxon>
        <taxon>Marasmiineae</taxon>
        <taxon>Mycenaceae</taxon>
        <taxon>Mycena</taxon>
    </lineage>
</organism>
<dbReference type="GO" id="GO:0015250">
    <property type="term" value="F:water channel activity"/>
    <property type="evidence" value="ECO:0007669"/>
    <property type="project" value="TreeGrafter"/>
</dbReference>
<evidence type="ECO:0000256" key="6">
    <source>
        <dbReference type="RuleBase" id="RU000477"/>
    </source>
</evidence>
<evidence type="ECO:0000313" key="9">
    <source>
        <dbReference type="Proteomes" id="UP000620124"/>
    </source>
</evidence>
<comment type="similarity">
    <text evidence="2 6">Belongs to the MIP/aquaporin (TC 1.A.8) family.</text>
</comment>
<evidence type="ECO:0000256" key="1">
    <source>
        <dbReference type="ARBA" id="ARBA00004141"/>
    </source>
</evidence>
<comment type="caution">
    <text evidence="8">The sequence shown here is derived from an EMBL/GenBank/DDBJ whole genome shotgun (WGS) entry which is preliminary data.</text>
</comment>
<dbReference type="InterPro" id="IPR000425">
    <property type="entry name" value="MIP"/>
</dbReference>
<evidence type="ECO:0000256" key="5">
    <source>
        <dbReference type="ARBA" id="ARBA00023136"/>
    </source>
</evidence>
<dbReference type="SUPFAM" id="SSF81338">
    <property type="entry name" value="Aquaporin-like"/>
    <property type="match status" value="1"/>
</dbReference>
<evidence type="ECO:0000256" key="7">
    <source>
        <dbReference type="SAM" id="Phobius"/>
    </source>
</evidence>
<dbReference type="AlphaFoldDB" id="A0A8H6WX17"/>
<dbReference type="EMBL" id="JACAZI010000033">
    <property type="protein sequence ID" value="KAF7330187.1"/>
    <property type="molecule type" value="Genomic_DNA"/>
</dbReference>
<feature type="transmembrane region" description="Helical" evidence="7">
    <location>
        <begin position="138"/>
        <end position="157"/>
    </location>
</feature>
<dbReference type="Pfam" id="PF00230">
    <property type="entry name" value="MIP"/>
    <property type="match status" value="1"/>
</dbReference>
<name>A0A8H6WX17_9AGAR</name>
<dbReference type="PANTHER" id="PTHR19139">
    <property type="entry name" value="AQUAPORIN TRANSPORTER"/>
    <property type="match status" value="1"/>
</dbReference>
<dbReference type="Proteomes" id="UP000620124">
    <property type="component" value="Unassembled WGS sequence"/>
</dbReference>
<proteinExistence type="inferred from homology"/>
<feature type="transmembrane region" description="Helical" evidence="7">
    <location>
        <begin position="164"/>
        <end position="189"/>
    </location>
</feature>
<dbReference type="Gene3D" id="1.20.1080.10">
    <property type="entry name" value="Glycerol uptake facilitator protein"/>
    <property type="match status" value="1"/>
</dbReference>
<feature type="transmembrane region" description="Helical" evidence="7">
    <location>
        <begin position="52"/>
        <end position="71"/>
    </location>
</feature>
<feature type="transmembrane region" description="Helical" evidence="7">
    <location>
        <begin position="209"/>
        <end position="229"/>
    </location>
</feature>
<evidence type="ECO:0000256" key="4">
    <source>
        <dbReference type="ARBA" id="ARBA00022989"/>
    </source>
</evidence>
<gene>
    <name evidence="8" type="ORF">MVEN_02455700</name>
</gene>
<dbReference type="GO" id="GO:0005886">
    <property type="term" value="C:plasma membrane"/>
    <property type="evidence" value="ECO:0007669"/>
    <property type="project" value="TreeGrafter"/>
</dbReference>
<protein>
    <submittedName>
        <fullName evidence="8">Aquaporin 1</fullName>
    </submittedName>
</protein>
<keyword evidence="4 7" id="KW-1133">Transmembrane helix</keyword>
<accession>A0A8H6WX17</accession>
<sequence length="310" mass="33156">MTGPWNIKKDLIAASLELVGTMFFLLLGLGGIQAATAETLTSDAAITNVEKVLYVSTCMGFALVVCAWIFFRITGSLFNPCVTVSLVLLGILPPFRGLLYFIAQFLGSVLAAALLRALTGTLSVNTFLRPGTSPAQGVFIEMFITCALVIAVLMLAAEKHQATAFAPIGIGLTLFSCHLFATFYTGASMNTARSFGPALVSGFPTSSHWVYWVGPFLGSLLGSTFYALCKHYKYWTLNPHQDTDDYTKSPDDPVCVAQTIIEDSRLTLDPRVLVGQISERLPKLSVSSGTSFGGRSASTLVHEGSSVTAV</sequence>
<dbReference type="InterPro" id="IPR034294">
    <property type="entry name" value="Aquaporin_transptr"/>
</dbReference>
<keyword evidence="3 6" id="KW-0812">Transmembrane</keyword>
<keyword evidence="9" id="KW-1185">Reference proteome</keyword>
<evidence type="ECO:0000313" key="8">
    <source>
        <dbReference type="EMBL" id="KAF7330187.1"/>
    </source>
</evidence>
<dbReference type="OrthoDB" id="3222at2759"/>
<feature type="transmembrane region" description="Helical" evidence="7">
    <location>
        <begin position="77"/>
        <end position="93"/>
    </location>
</feature>
<feature type="transmembrane region" description="Helical" evidence="7">
    <location>
        <begin position="12"/>
        <end position="32"/>
    </location>
</feature>
<reference evidence="8" key="1">
    <citation type="submission" date="2020-05" db="EMBL/GenBank/DDBJ databases">
        <title>Mycena genomes resolve the evolution of fungal bioluminescence.</title>
        <authorList>
            <person name="Tsai I.J."/>
        </authorList>
    </citation>
    <scope>NUCLEOTIDE SEQUENCE</scope>
    <source>
        <strain evidence="8">CCC161011</strain>
    </source>
</reference>
<dbReference type="PANTHER" id="PTHR19139:SF199">
    <property type="entry name" value="MIP17260P"/>
    <property type="match status" value="1"/>
</dbReference>
<feature type="transmembrane region" description="Helical" evidence="7">
    <location>
        <begin position="98"/>
        <end position="118"/>
    </location>
</feature>
<evidence type="ECO:0000256" key="2">
    <source>
        <dbReference type="ARBA" id="ARBA00006175"/>
    </source>
</evidence>
<keyword evidence="6" id="KW-0813">Transport</keyword>
<keyword evidence="5 7" id="KW-0472">Membrane</keyword>